<dbReference type="InterPro" id="IPR017441">
    <property type="entry name" value="Protein_kinase_ATP_BS"/>
</dbReference>
<dbReference type="PROSITE" id="PS50011">
    <property type="entry name" value="PROTEIN_KINASE_DOM"/>
    <property type="match status" value="1"/>
</dbReference>
<feature type="domain" description="Protein kinase" evidence="3">
    <location>
        <begin position="149"/>
        <end position="561"/>
    </location>
</feature>
<evidence type="ECO:0000313" key="4">
    <source>
        <dbReference type="EMBL" id="KAK3385159.1"/>
    </source>
</evidence>
<dbReference type="GO" id="GO:0005524">
    <property type="term" value="F:ATP binding"/>
    <property type="evidence" value="ECO:0007669"/>
    <property type="project" value="UniProtKB-UniRule"/>
</dbReference>
<sequence>MNAAAQQAQLAQLQALHLATHHDPRAWPRLGRPPISAALNTLEERLSRLVCLQIQRSKAEAYRNGTLGGWVVHLQRPTFMQYHVPITGNVYPGITPAPVINPPNVGNLRRRLLGPLPKANRTRGGQPRPRGLGRRRVVDTTAHVAQFGFNYVRTLGQGGYGVAILYDLRADQGGREVVLGHYVIKAQLQRNLNTRRDLEREEATQLRYVGSQHIVQAFDQLPPQHGPTVPDQPAQWPAVRHLLRRNTLLLEYLPRGSLHQLICKIGAVKAGTNKRKIPTRVLWLMFDCLVSAVIGMEYPTQHLPPGAAPQPGGPPLREEVPPMPPGPPPVVPPALIPPPLNWGGAGALPLPAAPPRPPGGTQFVHLDIDPQNVLIGNRNTSTHPRHPSARAPAAANDPHTLVPPFKVADFGTGRDMNGSLPRSWRRFEKFHQLRTLGKEKYYAPEQFSEEWNWVMDMPFRQPYLRTAGQYDWKTNLWGVGCVMFAAITLYQPPRIPRAQTHDLAMPGQPSRAVATYGGALLATDKPWHDQDLCPLVALCMCDEPAERPDPMDLRNAIQAHLQGQNWNRTPMNQTIDRLGVPLGRAAQNPLFRETVDSRIQDERTIRGWVKGYIGDPKEPDNWVRQGPGGLDNFVADGLNRPGVWTYPWRKLRR</sequence>
<dbReference type="InterPro" id="IPR011009">
    <property type="entry name" value="Kinase-like_dom_sf"/>
</dbReference>
<dbReference type="AlphaFoldDB" id="A0AAE0NP87"/>
<keyword evidence="1" id="KW-0067">ATP-binding</keyword>
<dbReference type="EMBL" id="JAULSW010000004">
    <property type="protein sequence ID" value="KAK3385159.1"/>
    <property type="molecule type" value="Genomic_DNA"/>
</dbReference>
<dbReference type="PANTHER" id="PTHR44305">
    <property type="entry name" value="SI:DKEY-192D15.2-RELATED"/>
    <property type="match status" value="1"/>
</dbReference>
<evidence type="ECO:0000256" key="2">
    <source>
        <dbReference type="SAM" id="MobiDB-lite"/>
    </source>
</evidence>
<gene>
    <name evidence="4" type="ORF">B0H63DRAFT_179920</name>
</gene>
<dbReference type="SMART" id="SM00220">
    <property type="entry name" value="S_TKc"/>
    <property type="match status" value="1"/>
</dbReference>
<feature type="region of interest" description="Disordered" evidence="2">
    <location>
        <begin position="301"/>
        <end position="327"/>
    </location>
</feature>
<reference evidence="4" key="2">
    <citation type="submission" date="2023-06" db="EMBL/GenBank/DDBJ databases">
        <authorList>
            <consortium name="Lawrence Berkeley National Laboratory"/>
            <person name="Haridas S."/>
            <person name="Hensen N."/>
            <person name="Bonometti L."/>
            <person name="Westerberg I."/>
            <person name="Brannstrom I.O."/>
            <person name="Guillou S."/>
            <person name="Cros-Aarteil S."/>
            <person name="Calhoun S."/>
            <person name="Kuo A."/>
            <person name="Mondo S."/>
            <person name="Pangilinan J."/>
            <person name="Riley R."/>
            <person name="LaButti K."/>
            <person name="Andreopoulos B."/>
            <person name="Lipzen A."/>
            <person name="Chen C."/>
            <person name="Yanf M."/>
            <person name="Daum C."/>
            <person name="Ng V."/>
            <person name="Clum A."/>
            <person name="Steindorff A."/>
            <person name="Ohm R."/>
            <person name="Martin F."/>
            <person name="Silar P."/>
            <person name="Natvig D."/>
            <person name="Lalanne C."/>
            <person name="Gautier V."/>
            <person name="Ament-velasquez S.L."/>
            <person name="Kruys A."/>
            <person name="Hutchinson M.I."/>
            <person name="Powell A.J."/>
            <person name="Barry K."/>
            <person name="Miller A.N."/>
            <person name="Grigoriev I.V."/>
            <person name="Debuchy R."/>
            <person name="Gladieux P."/>
            <person name="Thoren M.H."/>
            <person name="Johannesson H."/>
        </authorList>
    </citation>
    <scope>NUCLEOTIDE SEQUENCE</scope>
    <source>
        <strain evidence="4">CBS 232.78</strain>
    </source>
</reference>
<comment type="caution">
    <text evidence="4">The sequence shown here is derived from an EMBL/GenBank/DDBJ whole genome shotgun (WGS) entry which is preliminary data.</text>
</comment>
<organism evidence="4 5">
    <name type="scientific">Podospora didyma</name>
    <dbReference type="NCBI Taxonomy" id="330526"/>
    <lineage>
        <taxon>Eukaryota</taxon>
        <taxon>Fungi</taxon>
        <taxon>Dikarya</taxon>
        <taxon>Ascomycota</taxon>
        <taxon>Pezizomycotina</taxon>
        <taxon>Sordariomycetes</taxon>
        <taxon>Sordariomycetidae</taxon>
        <taxon>Sordariales</taxon>
        <taxon>Podosporaceae</taxon>
        <taxon>Podospora</taxon>
    </lineage>
</organism>
<accession>A0AAE0NP87</accession>
<dbReference type="Gene3D" id="1.10.510.10">
    <property type="entry name" value="Transferase(Phosphotransferase) domain 1"/>
    <property type="match status" value="1"/>
</dbReference>
<evidence type="ECO:0000256" key="1">
    <source>
        <dbReference type="PROSITE-ProRule" id="PRU10141"/>
    </source>
</evidence>
<dbReference type="GO" id="GO:0004672">
    <property type="term" value="F:protein kinase activity"/>
    <property type="evidence" value="ECO:0007669"/>
    <property type="project" value="InterPro"/>
</dbReference>
<proteinExistence type="predicted"/>
<dbReference type="InterPro" id="IPR053083">
    <property type="entry name" value="TF_kinase-domain_protein"/>
</dbReference>
<feature type="region of interest" description="Disordered" evidence="2">
    <location>
        <begin position="382"/>
        <end position="402"/>
    </location>
</feature>
<dbReference type="Proteomes" id="UP001285441">
    <property type="component" value="Unassembled WGS sequence"/>
</dbReference>
<dbReference type="SUPFAM" id="SSF56112">
    <property type="entry name" value="Protein kinase-like (PK-like)"/>
    <property type="match status" value="2"/>
</dbReference>
<protein>
    <recommendedName>
        <fullName evidence="3">Protein kinase domain-containing protein</fullName>
    </recommendedName>
</protein>
<evidence type="ECO:0000313" key="5">
    <source>
        <dbReference type="Proteomes" id="UP001285441"/>
    </source>
</evidence>
<dbReference type="PROSITE" id="PS00107">
    <property type="entry name" value="PROTEIN_KINASE_ATP"/>
    <property type="match status" value="1"/>
</dbReference>
<feature type="binding site" evidence="1">
    <location>
        <position position="185"/>
    </location>
    <ligand>
        <name>ATP</name>
        <dbReference type="ChEBI" id="CHEBI:30616"/>
    </ligand>
</feature>
<dbReference type="InterPro" id="IPR000719">
    <property type="entry name" value="Prot_kinase_dom"/>
</dbReference>
<reference evidence="4" key="1">
    <citation type="journal article" date="2023" name="Mol. Phylogenet. Evol.">
        <title>Genome-scale phylogeny and comparative genomics of the fungal order Sordariales.</title>
        <authorList>
            <person name="Hensen N."/>
            <person name="Bonometti L."/>
            <person name="Westerberg I."/>
            <person name="Brannstrom I.O."/>
            <person name="Guillou S."/>
            <person name="Cros-Aarteil S."/>
            <person name="Calhoun S."/>
            <person name="Haridas S."/>
            <person name="Kuo A."/>
            <person name="Mondo S."/>
            <person name="Pangilinan J."/>
            <person name="Riley R."/>
            <person name="LaButti K."/>
            <person name="Andreopoulos B."/>
            <person name="Lipzen A."/>
            <person name="Chen C."/>
            <person name="Yan M."/>
            <person name="Daum C."/>
            <person name="Ng V."/>
            <person name="Clum A."/>
            <person name="Steindorff A."/>
            <person name="Ohm R.A."/>
            <person name="Martin F."/>
            <person name="Silar P."/>
            <person name="Natvig D.O."/>
            <person name="Lalanne C."/>
            <person name="Gautier V."/>
            <person name="Ament-Velasquez S.L."/>
            <person name="Kruys A."/>
            <person name="Hutchinson M.I."/>
            <person name="Powell A.J."/>
            <person name="Barry K."/>
            <person name="Miller A.N."/>
            <person name="Grigoriev I.V."/>
            <person name="Debuchy R."/>
            <person name="Gladieux P."/>
            <person name="Hiltunen Thoren M."/>
            <person name="Johannesson H."/>
        </authorList>
    </citation>
    <scope>NUCLEOTIDE SEQUENCE</scope>
    <source>
        <strain evidence="4">CBS 232.78</strain>
    </source>
</reference>
<evidence type="ECO:0000259" key="3">
    <source>
        <dbReference type="PROSITE" id="PS50011"/>
    </source>
</evidence>
<keyword evidence="1" id="KW-0547">Nucleotide-binding</keyword>
<keyword evidence="5" id="KW-1185">Reference proteome</keyword>
<dbReference type="PANTHER" id="PTHR44305:SF24">
    <property type="entry name" value="TYROSINE-PROTEIN KINASE C03B1.5-RELATED"/>
    <property type="match status" value="1"/>
</dbReference>
<name>A0AAE0NP87_9PEZI</name>